<dbReference type="InterPro" id="IPR036264">
    <property type="entry name" value="Bact_exopeptidase_dim_dom"/>
</dbReference>
<dbReference type="InterPro" id="IPR017439">
    <property type="entry name" value="Amidohydrolase"/>
</dbReference>
<name>A0ABD0KKW6_9CAEN</name>
<comment type="similarity">
    <text evidence="1">Belongs to the peptidase M20A family.</text>
</comment>
<gene>
    <name evidence="3" type="ORF">BaRGS_00020993</name>
</gene>
<dbReference type="PANTHER" id="PTHR30575">
    <property type="entry name" value="PEPTIDASE M20"/>
    <property type="match status" value="1"/>
</dbReference>
<dbReference type="PANTHER" id="PTHR30575:SF0">
    <property type="entry name" value="XAA-ARG DIPEPTIDASE"/>
    <property type="match status" value="1"/>
</dbReference>
<dbReference type="CDD" id="cd05672">
    <property type="entry name" value="M20_ACY1L2-like"/>
    <property type="match status" value="1"/>
</dbReference>
<dbReference type="InterPro" id="IPR002933">
    <property type="entry name" value="Peptidase_M20"/>
</dbReference>
<dbReference type="PIRSF" id="PIRSF037226">
    <property type="entry name" value="Amidohydrolase_ACY1L2_prd"/>
    <property type="match status" value="1"/>
</dbReference>
<dbReference type="Pfam" id="PF07687">
    <property type="entry name" value="M20_dimer"/>
    <property type="match status" value="1"/>
</dbReference>
<keyword evidence="4" id="KW-1185">Reference proteome</keyword>
<proteinExistence type="inferred from homology"/>
<protein>
    <recommendedName>
        <fullName evidence="1">Peptidase M20 domain-containing protein 2</fullName>
    </recommendedName>
</protein>
<dbReference type="NCBIfam" id="TIGR01891">
    <property type="entry name" value="amidohydrolases"/>
    <property type="match status" value="1"/>
</dbReference>
<comment type="caution">
    <text evidence="3">The sequence shown here is derived from an EMBL/GenBank/DDBJ whole genome shotgun (WGS) entry which is preliminary data.</text>
</comment>
<evidence type="ECO:0000313" key="3">
    <source>
        <dbReference type="EMBL" id="KAK7487726.1"/>
    </source>
</evidence>
<feature type="domain" description="Peptidase M20 dimerisation" evidence="2">
    <location>
        <begin position="180"/>
        <end position="270"/>
    </location>
</feature>
<dbReference type="InterPro" id="IPR052030">
    <property type="entry name" value="Peptidase_M20/M20A_hydrolases"/>
</dbReference>
<sequence>MSATQKLKDLACSVIDSQAPQLKDLSKDIWEHPELYYNEHYAHKTLTNFLRERGFAVECSYKLETAFRAEQRSSGDEQRSPNVAVLCEYDALPQIGHACGHNLIATVGVGASLGIQAALLSSEYTGTGMLTVLGTPAEEGGGGKIDLIQAGAFQDVDLAMMVHPSQLNLSSPLYLAANEVEIEYRGKAAHASSYPWNGVNALDAAVMCYTNISHLRQQMKPTWRALGIITNGGAKPNIIPDTSGLLYSVRATTDSELAIVNKKVAGCIEGAALATGCSVEYQFSKKPYSSLLSNPTMASLYTANAEKLGIAMETDPEKLQKLRGSTDMGNVSHVVPSIHPNYNIGTTASAHTPEFAAQAKTSEAEDSSLTVAKALAMTAIDFLTTPELVQQARMEFEKAVMSESLN</sequence>
<evidence type="ECO:0000256" key="1">
    <source>
        <dbReference type="PIRNR" id="PIRNR037226"/>
    </source>
</evidence>
<dbReference type="GO" id="GO:0016787">
    <property type="term" value="F:hydrolase activity"/>
    <property type="evidence" value="ECO:0007669"/>
    <property type="project" value="UniProtKB-ARBA"/>
</dbReference>
<dbReference type="SUPFAM" id="SSF53187">
    <property type="entry name" value="Zn-dependent exopeptidases"/>
    <property type="match status" value="1"/>
</dbReference>
<dbReference type="Proteomes" id="UP001519460">
    <property type="component" value="Unassembled WGS sequence"/>
</dbReference>
<reference evidence="3 4" key="1">
    <citation type="journal article" date="2023" name="Sci. Data">
        <title>Genome assembly of the Korean intertidal mud-creeper Batillaria attramentaria.</title>
        <authorList>
            <person name="Patra A.K."/>
            <person name="Ho P.T."/>
            <person name="Jun S."/>
            <person name="Lee S.J."/>
            <person name="Kim Y."/>
            <person name="Won Y.J."/>
        </authorList>
    </citation>
    <scope>NUCLEOTIDE SEQUENCE [LARGE SCALE GENOMIC DNA]</scope>
    <source>
        <strain evidence="3">Wonlab-2016</strain>
    </source>
</reference>
<accession>A0ABD0KKW6</accession>
<dbReference type="InterPro" id="IPR011650">
    <property type="entry name" value="Peptidase_M20_dimer"/>
</dbReference>
<dbReference type="FunFam" id="3.30.70.360:FF:000004">
    <property type="entry name" value="Peptidase M20 domain-containing protein 2"/>
    <property type="match status" value="1"/>
</dbReference>
<evidence type="ECO:0000313" key="4">
    <source>
        <dbReference type="Proteomes" id="UP001519460"/>
    </source>
</evidence>
<dbReference type="AlphaFoldDB" id="A0ABD0KKW6"/>
<dbReference type="EMBL" id="JACVVK020000160">
    <property type="protein sequence ID" value="KAK7487726.1"/>
    <property type="molecule type" value="Genomic_DNA"/>
</dbReference>
<dbReference type="Gene3D" id="3.40.630.10">
    <property type="entry name" value="Zn peptidases"/>
    <property type="match status" value="1"/>
</dbReference>
<organism evidence="3 4">
    <name type="scientific">Batillaria attramentaria</name>
    <dbReference type="NCBI Taxonomy" id="370345"/>
    <lineage>
        <taxon>Eukaryota</taxon>
        <taxon>Metazoa</taxon>
        <taxon>Spiralia</taxon>
        <taxon>Lophotrochozoa</taxon>
        <taxon>Mollusca</taxon>
        <taxon>Gastropoda</taxon>
        <taxon>Caenogastropoda</taxon>
        <taxon>Sorbeoconcha</taxon>
        <taxon>Cerithioidea</taxon>
        <taxon>Batillariidae</taxon>
        <taxon>Batillaria</taxon>
    </lineage>
</organism>
<dbReference type="Gene3D" id="3.30.70.360">
    <property type="match status" value="1"/>
</dbReference>
<dbReference type="InterPro" id="IPR017144">
    <property type="entry name" value="Xaa-Arg_dipeptidase"/>
</dbReference>
<evidence type="ECO:0000259" key="2">
    <source>
        <dbReference type="Pfam" id="PF07687"/>
    </source>
</evidence>
<dbReference type="SUPFAM" id="SSF55031">
    <property type="entry name" value="Bacterial exopeptidase dimerisation domain"/>
    <property type="match status" value="1"/>
</dbReference>
<dbReference type="Pfam" id="PF01546">
    <property type="entry name" value="Peptidase_M20"/>
    <property type="match status" value="1"/>
</dbReference>